<evidence type="ECO:0000259" key="6">
    <source>
        <dbReference type="PROSITE" id="PS50893"/>
    </source>
</evidence>
<evidence type="ECO:0000313" key="8">
    <source>
        <dbReference type="EMBL" id="MFE9602483.1"/>
    </source>
</evidence>
<dbReference type="SUPFAM" id="SSF90123">
    <property type="entry name" value="ABC transporter transmembrane region"/>
    <property type="match status" value="1"/>
</dbReference>
<dbReference type="PANTHER" id="PTHR43394">
    <property type="entry name" value="ATP-DEPENDENT PERMEASE MDL1, MITOCHONDRIAL"/>
    <property type="match status" value="1"/>
</dbReference>
<feature type="transmembrane region" description="Helical" evidence="5">
    <location>
        <begin position="142"/>
        <end position="162"/>
    </location>
</feature>
<evidence type="ECO:0000259" key="7">
    <source>
        <dbReference type="PROSITE" id="PS50929"/>
    </source>
</evidence>
<keyword evidence="9" id="KW-1185">Reference proteome</keyword>
<dbReference type="Pfam" id="PF00664">
    <property type="entry name" value="ABC_membrane"/>
    <property type="match status" value="1"/>
</dbReference>
<proteinExistence type="predicted"/>
<dbReference type="RefSeq" id="WP_388110403.1">
    <property type="nucleotide sequence ID" value="NZ_JBIAHM010000010.1"/>
</dbReference>
<dbReference type="CDD" id="cd07346">
    <property type="entry name" value="ABC_6TM_exporters"/>
    <property type="match status" value="1"/>
</dbReference>
<dbReference type="InterPro" id="IPR011527">
    <property type="entry name" value="ABC1_TM_dom"/>
</dbReference>
<reference evidence="8 9" key="1">
    <citation type="submission" date="2024-10" db="EMBL/GenBank/DDBJ databases">
        <title>The Natural Products Discovery Center: Release of the First 8490 Sequenced Strains for Exploring Actinobacteria Biosynthetic Diversity.</title>
        <authorList>
            <person name="Kalkreuter E."/>
            <person name="Kautsar S.A."/>
            <person name="Yang D."/>
            <person name="Bader C.D."/>
            <person name="Teijaro C.N."/>
            <person name="Fluegel L."/>
            <person name="Davis C.M."/>
            <person name="Simpson J.R."/>
            <person name="Lauterbach L."/>
            <person name="Steele A.D."/>
            <person name="Gui C."/>
            <person name="Meng S."/>
            <person name="Li G."/>
            <person name="Viehrig K."/>
            <person name="Ye F."/>
            <person name="Su P."/>
            <person name="Kiefer A.F."/>
            <person name="Nichols A."/>
            <person name="Cepeda A.J."/>
            <person name="Yan W."/>
            <person name="Fan B."/>
            <person name="Jiang Y."/>
            <person name="Adhikari A."/>
            <person name="Zheng C.-J."/>
            <person name="Schuster L."/>
            <person name="Cowan T.M."/>
            <person name="Smanski M.J."/>
            <person name="Chevrette M.G."/>
            <person name="De Carvalho L.P.S."/>
            <person name="Shen B."/>
        </authorList>
    </citation>
    <scope>NUCLEOTIDE SEQUENCE [LARGE SCALE GENOMIC DNA]</scope>
    <source>
        <strain evidence="8 9">NPDC006488</strain>
    </source>
</reference>
<sequence>MIWATLTSGIWNTSQVIIPVAIGWALDHGIGRHDSGEVILWSVVILLLGVVRAVTGTAFYRQSTITATLSGCLTMQLVTQHLIALGASLSREQDVGNLTATATSDVTAIGNGLRHVGRVVGSVIAVIVITVIMFMIKIPLGLLVLVTVPAVVLLGGLLLRPLHRHQGDYRSQQSRLAGRAVDIASGLRVLRGIGGERQFVKAFHSDSAQLRVADARVARAEANLSATDVLMPGLIAVIVTYAAARFVLSEQVTVGQLVEFYAFAVFLTLPLHDIMEGANQITRALVSAGRVTALLNTPAPDRGSPASTPETRGTAHLVDTDSGLDLPPSTLMAVACAQSSDAEMLARRLARFEDSGDVRLGDDSLSSLPIAVARSRVLLARNNDRFFAGTIRHEIEPSGTATPEKVADTLRIASATDIIDALPDGLDTQMTGRGRTFSGGQLQRLRLTRALLTDADFTLLVEPTNAVDAYTEHAIARNLAQYHESGSGQRSTVVFTVSPLILQQAQVVAHVDGGRVVATGSHEELLDGHPEYRKLMARDEASVVGQ</sequence>
<keyword evidence="2 5" id="KW-0812">Transmembrane</keyword>
<dbReference type="Proteomes" id="UP001601303">
    <property type="component" value="Unassembled WGS sequence"/>
</dbReference>
<protein>
    <submittedName>
        <fullName evidence="8">ABC transporter transmembrane domain-containing protein</fullName>
    </submittedName>
</protein>
<dbReference type="EMBL" id="JBIAHM010000010">
    <property type="protein sequence ID" value="MFE9602483.1"/>
    <property type="molecule type" value="Genomic_DNA"/>
</dbReference>
<evidence type="ECO:0000256" key="2">
    <source>
        <dbReference type="ARBA" id="ARBA00022692"/>
    </source>
</evidence>
<feature type="transmembrane region" description="Helical" evidence="5">
    <location>
        <begin position="229"/>
        <end position="248"/>
    </location>
</feature>
<gene>
    <name evidence="8" type="ORF">ACFYNQ_28450</name>
</gene>
<feature type="domain" description="ABC transporter" evidence="6">
    <location>
        <begin position="289"/>
        <end position="538"/>
    </location>
</feature>
<feature type="transmembrane region" description="Helical" evidence="5">
    <location>
        <begin position="38"/>
        <end position="60"/>
    </location>
</feature>
<dbReference type="PROSITE" id="PS50929">
    <property type="entry name" value="ABC_TM1F"/>
    <property type="match status" value="1"/>
</dbReference>
<evidence type="ECO:0000313" key="9">
    <source>
        <dbReference type="Proteomes" id="UP001601303"/>
    </source>
</evidence>
<feature type="domain" description="ABC transmembrane type-1" evidence="7">
    <location>
        <begin position="2"/>
        <end position="283"/>
    </location>
</feature>
<name>A0ABW6MAY0_9ACTN</name>
<evidence type="ECO:0000256" key="5">
    <source>
        <dbReference type="SAM" id="Phobius"/>
    </source>
</evidence>
<dbReference type="Gene3D" id="1.20.1560.10">
    <property type="entry name" value="ABC transporter type 1, transmembrane domain"/>
    <property type="match status" value="1"/>
</dbReference>
<dbReference type="InterPro" id="IPR039421">
    <property type="entry name" value="Type_1_exporter"/>
</dbReference>
<evidence type="ECO:0000256" key="3">
    <source>
        <dbReference type="ARBA" id="ARBA00022989"/>
    </source>
</evidence>
<dbReference type="InterPro" id="IPR036640">
    <property type="entry name" value="ABC1_TM_sf"/>
</dbReference>
<accession>A0ABW6MAY0</accession>
<feature type="transmembrane region" description="Helical" evidence="5">
    <location>
        <begin position="119"/>
        <end position="136"/>
    </location>
</feature>
<dbReference type="Pfam" id="PF00005">
    <property type="entry name" value="ABC_tran"/>
    <property type="match status" value="1"/>
</dbReference>
<dbReference type="SUPFAM" id="SSF52540">
    <property type="entry name" value="P-loop containing nucleoside triphosphate hydrolases"/>
    <property type="match status" value="1"/>
</dbReference>
<evidence type="ECO:0000256" key="1">
    <source>
        <dbReference type="ARBA" id="ARBA00004651"/>
    </source>
</evidence>
<dbReference type="InterPro" id="IPR027417">
    <property type="entry name" value="P-loop_NTPase"/>
</dbReference>
<comment type="subcellular location">
    <subcellularLocation>
        <location evidence="1">Cell membrane</location>
        <topology evidence="1">Multi-pass membrane protein</topology>
    </subcellularLocation>
</comment>
<keyword evidence="3 5" id="KW-1133">Transmembrane helix</keyword>
<dbReference type="PANTHER" id="PTHR43394:SF1">
    <property type="entry name" value="ATP-BINDING CASSETTE SUB-FAMILY B MEMBER 10, MITOCHONDRIAL"/>
    <property type="match status" value="1"/>
</dbReference>
<dbReference type="Gene3D" id="3.40.50.300">
    <property type="entry name" value="P-loop containing nucleotide triphosphate hydrolases"/>
    <property type="match status" value="1"/>
</dbReference>
<dbReference type="InterPro" id="IPR003439">
    <property type="entry name" value="ABC_transporter-like_ATP-bd"/>
</dbReference>
<dbReference type="PROSITE" id="PS50893">
    <property type="entry name" value="ABC_TRANSPORTER_2"/>
    <property type="match status" value="1"/>
</dbReference>
<keyword evidence="4 5" id="KW-0472">Membrane</keyword>
<organism evidence="8 9">
    <name type="scientific">Streptomyces hokutonensis</name>
    <dbReference type="NCBI Taxonomy" id="1306990"/>
    <lineage>
        <taxon>Bacteria</taxon>
        <taxon>Bacillati</taxon>
        <taxon>Actinomycetota</taxon>
        <taxon>Actinomycetes</taxon>
        <taxon>Kitasatosporales</taxon>
        <taxon>Streptomycetaceae</taxon>
        <taxon>Streptomyces</taxon>
    </lineage>
</organism>
<comment type="caution">
    <text evidence="8">The sequence shown here is derived from an EMBL/GenBank/DDBJ whole genome shotgun (WGS) entry which is preliminary data.</text>
</comment>
<evidence type="ECO:0000256" key="4">
    <source>
        <dbReference type="ARBA" id="ARBA00023136"/>
    </source>
</evidence>